<feature type="compositionally biased region" description="Polar residues" evidence="1">
    <location>
        <begin position="1"/>
        <end position="23"/>
    </location>
</feature>
<gene>
    <name evidence="2" type="ORF">WMO64_05255</name>
</gene>
<comment type="caution">
    <text evidence="2">The sequence shown here is derived from an EMBL/GenBank/DDBJ whole genome shotgun (WGS) entry which is preliminary data.</text>
</comment>
<dbReference type="RefSeq" id="WP_294517433.1">
    <property type="nucleotide sequence ID" value="NZ_JBBMFK010000006.1"/>
</dbReference>
<evidence type="ECO:0000313" key="2">
    <source>
        <dbReference type="EMBL" id="MEQ2442870.1"/>
    </source>
</evidence>
<evidence type="ECO:0008006" key="4">
    <source>
        <dbReference type="Google" id="ProtNLM"/>
    </source>
</evidence>
<keyword evidence="3" id="KW-1185">Reference proteome</keyword>
<proteinExistence type="predicted"/>
<protein>
    <recommendedName>
        <fullName evidence="4">3-methyladenine DNA glycosylase</fullName>
    </recommendedName>
</protein>
<feature type="compositionally biased region" description="Basic and acidic residues" evidence="1">
    <location>
        <begin position="25"/>
        <end position="40"/>
    </location>
</feature>
<feature type="region of interest" description="Disordered" evidence="1">
    <location>
        <begin position="1"/>
        <end position="40"/>
    </location>
</feature>
<dbReference type="Proteomes" id="UP001464378">
    <property type="component" value="Unassembled WGS sequence"/>
</dbReference>
<accession>A0ABV1E6E7</accession>
<sequence>MQNEKQNKTNMDPQDKTNGQNPQNKKKDQAQNKSSRPEQY</sequence>
<reference evidence="2 3" key="1">
    <citation type="submission" date="2024-03" db="EMBL/GenBank/DDBJ databases">
        <title>Human intestinal bacterial collection.</title>
        <authorList>
            <person name="Pauvert C."/>
            <person name="Hitch T.C.A."/>
            <person name="Clavel T."/>
        </authorList>
    </citation>
    <scope>NUCLEOTIDE SEQUENCE [LARGE SCALE GENOMIC DNA]</scope>
    <source>
        <strain evidence="2 3">CLA-AP-H29</strain>
    </source>
</reference>
<name>A0ABV1E6E7_9FIRM</name>
<evidence type="ECO:0000313" key="3">
    <source>
        <dbReference type="Proteomes" id="UP001464378"/>
    </source>
</evidence>
<dbReference type="EMBL" id="JBBMFK010000006">
    <property type="protein sequence ID" value="MEQ2442870.1"/>
    <property type="molecule type" value="Genomic_DNA"/>
</dbReference>
<evidence type="ECO:0000256" key="1">
    <source>
        <dbReference type="SAM" id="MobiDB-lite"/>
    </source>
</evidence>
<organism evidence="2 3">
    <name type="scientific">Pseudoflavonifractor intestinihominis</name>
    <dbReference type="NCBI Taxonomy" id="3133171"/>
    <lineage>
        <taxon>Bacteria</taxon>
        <taxon>Bacillati</taxon>
        <taxon>Bacillota</taxon>
        <taxon>Clostridia</taxon>
        <taxon>Eubacteriales</taxon>
        <taxon>Oscillospiraceae</taxon>
        <taxon>Pseudoflavonifractor</taxon>
    </lineage>
</organism>